<dbReference type="Proteomes" id="UP000885931">
    <property type="component" value="Unassembled WGS sequence"/>
</dbReference>
<feature type="domain" description="Peptidase C39-like" evidence="1">
    <location>
        <begin position="248"/>
        <end position="403"/>
    </location>
</feature>
<evidence type="ECO:0000259" key="1">
    <source>
        <dbReference type="Pfam" id="PF13529"/>
    </source>
</evidence>
<dbReference type="PROSITE" id="PS00639">
    <property type="entry name" value="THIOL_PROTEASE_HIS"/>
    <property type="match status" value="1"/>
</dbReference>
<protein>
    <recommendedName>
        <fullName evidence="1">Peptidase C39-like domain-containing protein</fullName>
    </recommendedName>
</protein>
<organism evidence="2">
    <name type="scientific">candidate division WOR-3 bacterium</name>
    <dbReference type="NCBI Taxonomy" id="2052148"/>
    <lineage>
        <taxon>Bacteria</taxon>
        <taxon>Bacteria division WOR-3</taxon>
    </lineage>
</organism>
<dbReference type="EMBL" id="DRBW01000073">
    <property type="protein sequence ID" value="HDM89944.1"/>
    <property type="molecule type" value="Genomic_DNA"/>
</dbReference>
<feature type="non-terminal residue" evidence="2">
    <location>
        <position position="431"/>
    </location>
</feature>
<dbReference type="AlphaFoldDB" id="A0A7C0XAL9"/>
<proteinExistence type="predicted"/>
<sequence>MMFLKGLLYLNLVWYIGIPGANTRGVKDAVPFSLVEKVAVEEARALWNTDAYGPVIPYVDFEGNIAAYLFTFKIGSSVFPPVSEIERERADAELLIERARAEGDRDLLNRALSLYFGYEKYGSIVVGARYSRPPVIERGALLPRYYTVGKKALRKAEEYLGEEAVLTRIYYVGPPDKWYEFKGRSGRSVIVDPFSLKVYPAEKLQEFRPSKKGLSEYAALMRQRWEVMERSDAGELLKSMDSGYIPGVPFYIWSYGCSPTTSAMLMGYWDSRGYGRLVDYYFDHWDVASNELVENVPNVQLELALWMFTDTLTGGTSIYNIPYGHTYVANTLNGYLFGAQVSPAGYQGNNWNWGWIVGEIDNGRPTHWAVLNYLYAGEYIDHSVAAVGYSTDGSNYYVKVHNTWDYGEWDWNLAPNTNYESRVVTLVPGGG</sequence>
<name>A0A7C0XAL9_UNCW3</name>
<dbReference type="Pfam" id="PF13529">
    <property type="entry name" value="Peptidase_C39_2"/>
    <property type="match status" value="1"/>
</dbReference>
<evidence type="ECO:0000313" key="2">
    <source>
        <dbReference type="EMBL" id="HDM89944.1"/>
    </source>
</evidence>
<dbReference type="InterPro" id="IPR025660">
    <property type="entry name" value="Pept_his_AS"/>
</dbReference>
<comment type="caution">
    <text evidence="2">The sequence shown here is derived from an EMBL/GenBank/DDBJ whole genome shotgun (WGS) entry which is preliminary data.</text>
</comment>
<gene>
    <name evidence="2" type="ORF">ENG67_01910</name>
</gene>
<accession>A0A7C0XAL9</accession>
<reference evidence="2" key="1">
    <citation type="journal article" date="2020" name="mSystems">
        <title>Genome- and Community-Level Interaction Insights into Carbon Utilization and Element Cycling Functions of Hydrothermarchaeota in Hydrothermal Sediment.</title>
        <authorList>
            <person name="Zhou Z."/>
            <person name="Liu Y."/>
            <person name="Xu W."/>
            <person name="Pan J."/>
            <person name="Luo Z.H."/>
            <person name="Li M."/>
        </authorList>
    </citation>
    <scope>NUCLEOTIDE SEQUENCE [LARGE SCALE GENOMIC DNA]</scope>
    <source>
        <strain evidence="2">HyVt-237</strain>
    </source>
</reference>
<dbReference type="InterPro" id="IPR039564">
    <property type="entry name" value="Peptidase_C39-like"/>
</dbReference>